<evidence type="ECO:0000313" key="1">
    <source>
        <dbReference type="EMBL" id="EON76361.1"/>
    </source>
</evidence>
<comment type="caution">
    <text evidence="1">The sequence shown here is derived from an EMBL/GenBank/DDBJ whole genome shotgun (WGS) entry which is preliminary data.</text>
</comment>
<dbReference type="Proteomes" id="UP000013909">
    <property type="component" value="Unassembled WGS sequence"/>
</dbReference>
<dbReference type="AlphaFoldDB" id="R7ZQF8"/>
<reference evidence="1 2" key="1">
    <citation type="submission" date="2013-02" db="EMBL/GenBank/DDBJ databases">
        <title>A novel strain isolated from Lonar lake, Maharashtra, India.</title>
        <authorList>
            <person name="Singh A."/>
        </authorList>
    </citation>
    <scope>NUCLEOTIDE SEQUENCE [LARGE SCALE GENOMIC DNA]</scope>
    <source>
        <strain evidence="1 2">AK24</strain>
    </source>
</reference>
<gene>
    <name evidence="1" type="ORF">ADIS_3164</name>
</gene>
<organism evidence="1 2">
    <name type="scientific">Lunatimonas lonarensis</name>
    <dbReference type="NCBI Taxonomy" id="1232681"/>
    <lineage>
        <taxon>Bacteria</taxon>
        <taxon>Pseudomonadati</taxon>
        <taxon>Bacteroidota</taxon>
        <taxon>Cytophagia</taxon>
        <taxon>Cytophagales</taxon>
        <taxon>Cyclobacteriaceae</taxon>
    </lineage>
</organism>
<accession>R7ZQF8</accession>
<evidence type="ECO:0000313" key="2">
    <source>
        <dbReference type="Proteomes" id="UP000013909"/>
    </source>
</evidence>
<dbReference type="EMBL" id="AQHR01000087">
    <property type="protein sequence ID" value="EON76361.1"/>
    <property type="molecule type" value="Genomic_DNA"/>
</dbReference>
<proteinExistence type="predicted"/>
<sequence>MTKKGIRSILITEIKMGVPTTKKSNYRTLGAFAEVAE</sequence>
<keyword evidence="2" id="KW-1185">Reference proteome</keyword>
<name>R7ZQF8_9BACT</name>
<protein>
    <submittedName>
        <fullName evidence="1">Uncharacterized protein</fullName>
    </submittedName>
</protein>